<dbReference type="EMBL" id="KQ980097">
    <property type="protein sequence ID" value="KYN17768.1"/>
    <property type="molecule type" value="Genomic_DNA"/>
</dbReference>
<sequence length="181" mass="21367">MYLALCHPSDILDLSAEQLQYIPKIVLLRMYGDYIDYVWNKLPGHLKVETHRSQVYVRGFINIYNWVTTRAEREVERLFREHYTDVWDDDSLFLAELFGLQPYEDPEPEEWWCPFRCGSESVNWCEQVCGAVVQKDFANAKSDCHHGTVMLFVVRDQYKGSRHQLLRLHGTLYAEVITSML</sequence>
<evidence type="ECO:0000313" key="1">
    <source>
        <dbReference type="EMBL" id="KYN17768.1"/>
    </source>
</evidence>
<reference evidence="1 2" key="1">
    <citation type="submission" date="2015-09" db="EMBL/GenBank/DDBJ databases">
        <title>Trachymyrmex cornetzi WGS genome.</title>
        <authorList>
            <person name="Nygaard S."/>
            <person name="Hu H."/>
            <person name="Boomsma J."/>
            <person name="Zhang G."/>
        </authorList>
    </citation>
    <scope>NUCLEOTIDE SEQUENCE [LARGE SCALE GENOMIC DNA]</scope>
    <source>
        <strain evidence="1">Tcor2-1</strain>
        <tissue evidence="1">Whole body</tissue>
    </source>
</reference>
<evidence type="ECO:0000313" key="2">
    <source>
        <dbReference type="Proteomes" id="UP000078492"/>
    </source>
</evidence>
<dbReference type="Proteomes" id="UP000078492">
    <property type="component" value="Unassembled WGS sequence"/>
</dbReference>
<organism evidence="1 2">
    <name type="scientific">Trachymyrmex cornetzi</name>
    <dbReference type="NCBI Taxonomy" id="471704"/>
    <lineage>
        <taxon>Eukaryota</taxon>
        <taxon>Metazoa</taxon>
        <taxon>Ecdysozoa</taxon>
        <taxon>Arthropoda</taxon>
        <taxon>Hexapoda</taxon>
        <taxon>Insecta</taxon>
        <taxon>Pterygota</taxon>
        <taxon>Neoptera</taxon>
        <taxon>Endopterygota</taxon>
        <taxon>Hymenoptera</taxon>
        <taxon>Apocrita</taxon>
        <taxon>Aculeata</taxon>
        <taxon>Formicoidea</taxon>
        <taxon>Formicidae</taxon>
        <taxon>Myrmicinae</taxon>
        <taxon>Trachymyrmex</taxon>
    </lineage>
</organism>
<proteinExistence type="predicted"/>
<protein>
    <submittedName>
        <fullName evidence="1">Uncharacterized protein</fullName>
    </submittedName>
</protein>
<dbReference type="AlphaFoldDB" id="A0A151J4V3"/>
<gene>
    <name evidence="1" type="ORF">ALC57_09938</name>
</gene>
<keyword evidence="2" id="KW-1185">Reference proteome</keyword>
<name>A0A151J4V3_9HYME</name>
<accession>A0A151J4V3</accession>